<proteinExistence type="predicted"/>
<gene>
    <name evidence="1" type="ORF">IFM46972_06755</name>
</gene>
<protein>
    <submittedName>
        <fullName evidence="1">Uncharacterized protein</fullName>
    </submittedName>
</protein>
<accession>A0A8H3P069</accession>
<evidence type="ECO:0000313" key="2">
    <source>
        <dbReference type="Proteomes" id="UP000465221"/>
    </source>
</evidence>
<dbReference type="AlphaFoldDB" id="A0A8H3P069"/>
<dbReference type="EMBL" id="BLKC01000047">
    <property type="protein sequence ID" value="GFF42089.1"/>
    <property type="molecule type" value="Genomic_DNA"/>
</dbReference>
<comment type="caution">
    <text evidence="1">The sequence shown here is derived from an EMBL/GenBank/DDBJ whole genome shotgun (WGS) entry which is preliminary data.</text>
</comment>
<dbReference type="Proteomes" id="UP000465221">
    <property type="component" value="Unassembled WGS sequence"/>
</dbReference>
<name>A0A8H3P069_9EURO</name>
<evidence type="ECO:0000313" key="1">
    <source>
        <dbReference type="EMBL" id="GFF42089.1"/>
    </source>
</evidence>
<organism evidence="1 2">
    <name type="scientific">Aspergillus udagawae</name>
    <dbReference type="NCBI Taxonomy" id="91492"/>
    <lineage>
        <taxon>Eukaryota</taxon>
        <taxon>Fungi</taxon>
        <taxon>Dikarya</taxon>
        <taxon>Ascomycota</taxon>
        <taxon>Pezizomycotina</taxon>
        <taxon>Eurotiomycetes</taxon>
        <taxon>Eurotiomycetidae</taxon>
        <taxon>Eurotiales</taxon>
        <taxon>Aspergillaceae</taxon>
        <taxon>Aspergillus</taxon>
        <taxon>Aspergillus subgen. Fumigati</taxon>
    </lineage>
</organism>
<reference evidence="1 2" key="1">
    <citation type="submission" date="2020-01" db="EMBL/GenBank/DDBJ databases">
        <title>Draft genome sequence of Aspergillus udagawae IFM 46972.</title>
        <authorList>
            <person name="Takahashi H."/>
            <person name="Yaguchi T."/>
        </authorList>
    </citation>
    <scope>NUCLEOTIDE SEQUENCE [LARGE SCALE GENOMIC DNA]</scope>
    <source>
        <strain evidence="1 2">IFM 46972</strain>
    </source>
</reference>
<sequence>MGADALDDGTFVPTTQLASTEEGLIDLMTYWKTCQLLGSDPWIELFFDYSIAKHNGALPDFGTSSLYGPSAGTTMMAPWEAQNAMHANTMVHLLLDVSAEKREGTLEA</sequence>